<dbReference type="Gene3D" id="6.20.10.30">
    <property type="match status" value="1"/>
</dbReference>
<evidence type="ECO:0000256" key="9">
    <source>
        <dbReference type="ARBA" id="ARBA00023204"/>
    </source>
</evidence>
<comment type="catalytic activity">
    <reaction evidence="11 12 13">
        <text>NAD(+) + (deoxyribonucleotide)n-3'-hydroxyl + 5'-phospho-(deoxyribonucleotide)m = (deoxyribonucleotide)n+m + AMP + beta-nicotinamide D-nucleotide.</text>
        <dbReference type="EC" id="6.5.1.2"/>
    </reaction>
</comment>
<feature type="binding site" evidence="12">
    <location>
        <begin position="45"/>
        <end position="49"/>
    </location>
    <ligand>
        <name>NAD(+)</name>
        <dbReference type="ChEBI" id="CHEBI:57540"/>
    </ligand>
</feature>
<dbReference type="EC" id="6.5.1.2" evidence="12 13"/>
<dbReference type="Pfam" id="PF00533">
    <property type="entry name" value="BRCT"/>
    <property type="match status" value="1"/>
</dbReference>
<feature type="binding site" evidence="12">
    <location>
        <position position="335"/>
    </location>
    <ligand>
        <name>NAD(+)</name>
        <dbReference type="ChEBI" id="CHEBI:57540"/>
    </ligand>
</feature>
<dbReference type="PANTHER" id="PTHR23389">
    <property type="entry name" value="CHROMOSOME TRANSMISSION FIDELITY FACTOR 18"/>
    <property type="match status" value="1"/>
</dbReference>
<keyword evidence="5 12" id="KW-0227">DNA damage</keyword>
<evidence type="ECO:0000256" key="6">
    <source>
        <dbReference type="ARBA" id="ARBA00022833"/>
    </source>
</evidence>
<dbReference type="RefSeq" id="WP_306889018.1">
    <property type="nucleotide sequence ID" value="NZ_JAUSVR010000003.1"/>
</dbReference>
<name>A0ABU0LNI7_9HYPH</name>
<dbReference type="SMART" id="SM00532">
    <property type="entry name" value="LIGANc"/>
    <property type="match status" value="1"/>
</dbReference>
<dbReference type="HAMAP" id="MF_01588">
    <property type="entry name" value="DNA_ligase_A"/>
    <property type="match status" value="1"/>
</dbReference>
<dbReference type="Gene3D" id="2.40.50.140">
    <property type="entry name" value="Nucleic acid-binding proteins"/>
    <property type="match status" value="1"/>
</dbReference>
<keyword evidence="8 12" id="KW-0520">NAD</keyword>
<evidence type="ECO:0000256" key="13">
    <source>
        <dbReference type="RuleBase" id="RU000618"/>
    </source>
</evidence>
<dbReference type="Proteomes" id="UP001235094">
    <property type="component" value="Unassembled WGS sequence"/>
</dbReference>
<evidence type="ECO:0000256" key="11">
    <source>
        <dbReference type="ARBA" id="ARBA00034005"/>
    </source>
</evidence>
<feature type="binding site" evidence="12">
    <location>
        <position position="448"/>
    </location>
    <ligand>
        <name>Zn(2+)</name>
        <dbReference type="ChEBI" id="CHEBI:29105"/>
    </ligand>
</feature>
<evidence type="ECO:0000256" key="1">
    <source>
        <dbReference type="ARBA" id="ARBA00004067"/>
    </source>
</evidence>
<sequence length="823" mass="88859">MTPDAAIDVNKLTAEEASREHARLGEAIAAADRRYYQDDAPTLSDGEYDALRRRYEAIEAAFPELRGSDSLSETVGAAPAAKFAKVAHAVPMLSLGNAFADEEVEEFVARVRRFLGLDASAELVFTAEPKIDGLSCSLRYERGQLVQAATRGDGFEGEDVTANVRTISEIPSRLSGEDVPDIFEVRGEVYMGHADFAALNERQREAGRPLFANPRNAAAGSLRQLDSRITASRPLRFFAYAWGAVSEGGREGAGLPADTQFGVIEAFARWGLPTNPLTVLCWSPAQMLTHYHRIGDGRAGLGYDIDGVVYKVNSLALQGELGFIARSPRWAIAHKFPAERAITRLERIEIQVGRTGALTPVAKLTPITVGGVVVSNASLHNEDYIRGVGGDGAPVRGILDDKPIDIREGDWVTIQRAGDVIPQVVDVVLERRPPDAVPYVFPTLCPACGSHAVREEGESVRRCTGGLICPAQAVERIRHFVARDAFDIEGLGDENVQTLFEAGLLRTPADIFRLHRRGEEVRKAFLAQREERARQRELETGQARKKVLTEEERQFLGVDKLFASIDLRREVALARFIYALGIRHVGEVTAKALARTYRTIEAVRAALEAALPGRPGEAWTRLLAVPSVGQVRAEALARATDEIDPAAEPEVALRDLFARAKLDARQRVAVRAAYGWEGEALAALDTARRQMPGAAFVALAEVPDVGEVAATSLCEFYVEAHNRTLLDELLAEVTVAPADQPAVASGGAVAGKTVVFTGALEKMTRDGAKAMAERLGAKVAGSVSKKTDYVVAGADAGSKLAKARDLGVAVLTEDEWLALAGEA</sequence>
<evidence type="ECO:0000259" key="14">
    <source>
        <dbReference type="PROSITE" id="PS50172"/>
    </source>
</evidence>
<comment type="caution">
    <text evidence="12">Lacks conserved residue(s) required for the propagation of feature annotation.</text>
</comment>
<dbReference type="EMBL" id="JAUSVR010000003">
    <property type="protein sequence ID" value="MDQ0510242.1"/>
    <property type="molecule type" value="Genomic_DNA"/>
</dbReference>
<comment type="cofactor">
    <cofactor evidence="12">
        <name>Mg(2+)</name>
        <dbReference type="ChEBI" id="CHEBI:18420"/>
    </cofactor>
    <cofactor evidence="12">
        <name>Mn(2+)</name>
        <dbReference type="ChEBI" id="CHEBI:29035"/>
    </cofactor>
</comment>
<dbReference type="Pfam" id="PF12826">
    <property type="entry name" value="HHH_2"/>
    <property type="match status" value="1"/>
</dbReference>
<dbReference type="InterPro" id="IPR001357">
    <property type="entry name" value="BRCT_dom"/>
</dbReference>
<dbReference type="Gene3D" id="1.10.150.20">
    <property type="entry name" value="5' to 3' exonuclease, C-terminal subdomain"/>
    <property type="match status" value="3"/>
</dbReference>
<dbReference type="InterPro" id="IPR013839">
    <property type="entry name" value="DNAligase_adenylation"/>
</dbReference>
<protein>
    <recommendedName>
        <fullName evidence="12 13">DNA ligase</fullName>
        <ecNumber evidence="12 13">6.5.1.2</ecNumber>
    </recommendedName>
    <alternativeName>
        <fullName evidence="12">Polydeoxyribonucleotide synthase [NAD(+)]</fullName>
    </alternativeName>
</protein>
<dbReference type="GO" id="GO:0003911">
    <property type="term" value="F:DNA ligase (NAD+) activity"/>
    <property type="evidence" value="ECO:0007669"/>
    <property type="project" value="UniProtKB-EC"/>
</dbReference>
<dbReference type="SUPFAM" id="SSF50249">
    <property type="entry name" value="Nucleic acid-binding proteins"/>
    <property type="match status" value="1"/>
</dbReference>
<dbReference type="CDD" id="cd00114">
    <property type="entry name" value="LIGANc"/>
    <property type="match status" value="1"/>
</dbReference>
<feature type="binding site" evidence="12">
    <location>
        <position position="311"/>
    </location>
    <ligand>
        <name>NAD(+)</name>
        <dbReference type="ChEBI" id="CHEBI:57540"/>
    </ligand>
</feature>
<dbReference type="Pfam" id="PF03119">
    <property type="entry name" value="DNA_ligase_ZBD"/>
    <property type="match status" value="1"/>
</dbReference>
<proteinExistence type="inferred from homology"/>
<dbReference type="SMART" id="SM00278">
    <property type="entry name" value="HhH1"/>
    <property type="match status" value="3"/>
</dbReference>
<feature type="binding site" evidence="12">
    <location>
        <position position="188"/>
    </location>
    <ligand>
        <name>NAD(+)</name>
        <dbReference type="ChEBI" id="CHEBI:57540"/>
    </ligand>
</feature>
<feature type="binding site" evidence="12">
    <location>
        <begin position="94"/>
        <end position="95"/>
    </location>
    <ligand>
        <name>NAD(+)</name>
        <dbReference type="ChEBI" id="CHEBI:57540"/>
    </ligand>
</feature>
<dbReference type="InterPro" id="IPR041663">
    <property type="entry name" value="DisA/LigA_HHH"/>
</dbReference>
<feature type="binding site" evidence="12">
    <location>
        <position position="128"/>
    </location>
    <ligand>
        <name>NAD(+)</name>
        <dbReference type="ChEBI" id="CHEBI:57540"/>
    </ligand>
</feature>
<dbReference type="InterPro" id="IPR033136">
    <property type="entry name" value="DNA_ligase_CS"/>
</dbReference>
<dbReference type="PROSITE" id="PS01056">
    <property type="entry name" value="DNA_LIGASE_N2"/>
    <property type="match status" value="1"/>
</dbReference>
<dbReference type="NCBIfam" id="NF005932">
    <property type="entry name" value="PRK07956.1"/>
    <property type="match status" value="1"/>
</dbReference>
<evidence type="ECO:0000313" key="15">
    <source>
        <dbReference type="EMBL" id="MDQ0510242.1"/>
    </source>
</evidence>
<evidence type="ECO:0000256" key="2">
    <source>
        <dbReference type="ARBA" id="ARBA00022598"/>
    </source>
</evidence>
<organism evidence="15 16">
    <name type="scientific">Ancylobacter amanitiformis</name>
    <dbReference type="NCBI Taxonomy" id="217069"/>
    <lineage>
        <taxon>Bacteria</taxon>
        <taxon>Pseudomonadati</taxon>
        <taxon>Pseudomonadota</taxon>
        <taxon>Alphaproteobacteria</taxon>
        <taxon>Hyphomicrobiales</taxon>
        <taxon>Xanthobacteraceae</taxon>
        <taxon>Ancylobacter</taxon>
    </lineage>
</organism>
<feature type="domain" description="BRCT" evidence="14">
    <location>
        <begin position="744"/>
        <end position="817"/>
    </location>
</feature>
<evidence type="ECO:0000256" key="10">
    <source>
        <dbReference type="ARBA" id="ARBA00023211"/>
    </source>
</evidence>
<dbReference type="Gene3D" id="1.10.287.610">
    <property type="entry name" value="Helix hairpin bin"/>
    <property type="match status" value="1"/>
</dbReference>
<dbReference type="InterPro" id="IPR010994">
    <property type="entry name" value="RuvA_2-like"/>
</dbReference>
<keyword evidence="7 12" id="KW-0460">Magnesium</keyword>
<dbReference type="SMART" id="SM00292">
    <property type="entry name" value="BRCT"/>
    <property type="match status" value="1"/>
</dbReference>
<dbReference type="Pfam" id="PF03120">
    <property type="entry name" value="OB_DNA_ligase"/>
    <property type="match status" value="1"/>
</dbReference>
<comment type="similarity">
    <text evidence="12">Belongs to the NAD-dependent DNA ligase family. LigA subfamily.</text>
</comment>
<keyword evidence="2 12" id="KW-0436">Ligase</keyword>
<feature type="binding site" evidence="12">
    <location>
        <position position="445"/>
    </location>
    <ligand>
        <name>Zn(2+)</name>
        <dbReference type="ChEBI" id="CHEBI:29105"/>
    </ligand>
</feature>
<dbReference type="Gene3D" id="3.40.50.10190">
    <property type="entry name" value="BRCT domain"/>
    <property type="match status" value="1"/>
</dbReference>
<evidence type="ECO:0000313" key="16">
    <source>
        <dbReference type="Proteomes" id="UP001235094"/>
    </source>
</evidence>
<dbReference type="NCBIfam" id="TIGR00575">
    <property type="entry name" value="dnlj"/>
    <property type="match status" value="1"/>
</dbReference>
<keyword evidence="4 12" id="KW-0479">Metal-binding</keyword>
<evidence type="ECO:0000256" key="5">
    <source>
        <dbReference type="ARBA" id="ARBA00022763"/>
    </source>
</evidence>
<reference evidence="15 16" key="1">
    <citation type="submission" date="2023-07" db="EMBL/GenBank/DDBJ databases">
        <title>Genomic Encyclopedia of Type Strains, Phase IV (KMG-IV): sequencing the most valuable type-strain genomes for metagenomic binning, comparative biology and taxonomic classification.</title>
        <authorList>
            <person name="Goeker M."/>
        </authorList>
    </citation>
    <scope>NUCLEOTIDE SEQUENCE [LARGE SCALE GENOMIC DNA]</scope>
    <source>
        <strain evidence="15 16">DSM 15561</strain>
    </source>
</reference>
<dbReference type="InterPro" id="IPR003583">
    <property type="entry name" value="Hlx-hairpin-Hlx_DNA-bd_motif"/>
</dbReference>
<dbReference type="SUPFAM" id="SSF52113">
    <property type="entry name" value="BRCT domain"/>
    <property type="match status" value="1"/>
</dbReference>
<feature type="binding site" evidence="12">
    <location>
        <position position="469"/>
    </location>
    <ligand>
        <name>Zn(2+)</name>
        <dbReference type="ChEBI" id="CHEBI:29105"/>
    </ligand>
</feature>
<dbReference type="InterPro" id="IPR001679">
    <property type="entry name" value="DNA_ligase"/>
</dbReference>
<accession>A0ABU0LNI7</accession>
<keyword evidence="16" id="KW-1185">Reference proteome</keyword>
<dbReference type="Gene3D" id="3.30.470.30">
    <property type="entry name" value="DNA ligase/mRNA capping enzyme"/>
    <property type="match status" value="1"/>
</dbReference>
<evidence type="ECO:0000256" key="8">
    <source>
        <dbReference type="ARBA" id="ARBA00023027"/>
    </source>
</evidence>
<comment type="function">
    <text evidence="1 12">DNA ligase that catalyzes the formation of phosphodiester linkages between 5'-phosphoryl and 3'-hydroxyl groups in double-stranded DNA using NAD as a coenzyme and as the energy source for the reaction. It is essential for DNA replication and repair of damaged DNA.</text>
</comment>
<dbReference type="PROSITE" id="PS01055">
    <property type="entry name" value="DNA_LIGASE_N1"/>
    <property type="match status" value="1"/>
</dbReference>
<dbReference type="InterPro" id="IPR004149">
    <property type="entry name" value="Znf_DNAligase_C4"/>
</dbReference>
<dbReference type="InterPro" id="IPR036420">
    <property type="entry name" value="BRCT_dom_sf"/>
</dbReference>
<evidence type="ECO:0000256" key="4">
    <source>
        <dbReference type="ARBA" id="ARBA00022723"/>
    </source>
</evidence>
<keyword evidence="10 12" id="KW-0464">Manganese</keyword>
<comment type="caution">
    <text evidence="15">The sequence shown here is derived from an EMBL/GenBank/DDBJ whole genome shotgun (WGS) entry which is preliminary data.</text>
</comment>
<gene>
    <name evidence="12" type="primary">ligA</name>
    <name evidence="15" type="ORF">QOZ99_001125</name>
</gene>
<feature type="binding site" evidence="12">
    <location>
        <position position="151"/>
    </location>
    <ligand>
        <name>NAD(+)</name>
        <dbReference type="ChEBI" id="CHEBI:57540"/>
    </ligand>
</feature>
<evidence type="ECO:0000256" key="12">
    <source>
        <dbReference type="HAMAP-Rule" id="MF_01588"/>
    </source>
</evidence>
<evidence type="ECO:0000256" key="3">
    <source>
        <dbReference type="ARBA" id="ARBA00022705"/>
    </source>
</evidence>
<dbReference type="SUPFAM" id="SSF47781">
    <property type="entry name" value="RuvA domain 2-like"/>
    <property type="match status" value="1"/>
</dbReference>
<keyword evidence="9 12" id="KW-0234">DNA repair</keyword>
<keyword evidence="3 12" id="KW-0235">DNA replication</keyword>
<feature type="active site" description="N6-AMP-lysine intermediate" evidence="12">
    <location>
        <position position="130"/>
    </location>
</feature>
<keyword evidence="6 12" id="KW-0862">Zinc</keyword>
<dbReference type="InterPro" id="IPR012340">
    <property type="entry name" value="NA-bd_OB-fold"/>
</dbReference>
<dbReference type="InterPro" id="IPR013840">
    <property type="entry name" value="DNAligase_N"/>
</dbReference>
<dbReference type="PANTHER" id="PTHR23389:SF9">
    <property type="entry name" value="DNA LIGASE"/>
    <property type="match status" value="1"/>
</dbReference>
<dbReference type="SUPFAM" id="SSF56091">
    <property type="entry name" value="DNA ligase/mRNA capping enzyme, catalytic domain"/>
    <property type="match status" value="1"/>
</dbReference>
<dbReference type="PIRSF" id="PIRSF001604">
    <property type="entry name" value="LigA"/>
    <property type="match status" value="1"/>
</dbReference>
<evidence type="ECO:0000256" key="7">
    <source>
        <dbReference type="ARBA" id="ARBA00022842"/>
    </source>
</evidence>
<dbReference type="InterPro" id="IPR004150">
    <property type="entry name" value="NAD_DNA_ligase_OB"/>
</dbReference>
<dbReference type="PROSITE" id="PS50172">
    <property type="entry name" value="BRCT"/>
    <property type="match status" value="1"/>
</dbReference>
<dbReference type="CDD" id="cd17748">
    <property type="entry name" value="BRCT_DNA_ligase_like"/>
    <property type="match status" value="1"/>
</dbReference>
<dbReference type="InterPro" id="IPR018239">
    <property type="entry name" value="DNA_ligase_AS"/>
</dbReference>
<dbReference type="Pfam" id="PF01653">
    <property type="entry name" value="DNA_ligase_aden"/>
    <property type="match status" value="1"/>
</dbReference>